<dbReference type="PANTHER" id="PTHR33481:SF1">
    <property type="entry name" value="ENDONUCLEASE_EXONUCLEASE_PHOSPHATASE DOMAIN-CONTAINING PROTEIN-RELATED"/>
    <property type="match status" value="1"/>
</dbReference>
<sequence>MATYHTTAIERLGAKPYIITNLSEIRSISHSLFTQLFPNRPSLDITPRIIAYIARSYRPRVALASKSPYDSNFQVLNVIDQDHTIKVYNIYNEKHQLPNSDTRTLARCLWQLIPPLDSDPLYKARDIEGIALADWIDHHDLALLNTPGIGTFHRSYIARPTNINLTLAHRSIANHIQDWAIIEDIGSDHLGIPIHRPPVSIQNAQTRLNLLSPLQDSLHQLSYSLSHNYSLKSLEQIDTKTSYKVALDQLNDMAERYTSAILCAAHDSIPQIRLYKSLFRPNQFLEKEDSKSIFKALAYTKPRRSELVPNLKLSATEFATTFTTKCNLFRQTLFPPPPETPSLNWSSYTTSSGWKWPKLALEEVKLACSSEIKSTTCPSQILLLFKTLVNIGYHLKCWRQANCAILRKNNKPDYKQPSAYRPILLLSCLGKISERILAKRLAYLAETTSLLYPS</sequence>
<dbReference type="Gene3D" id="3.60.10.10">
    <property type="entry name" value="Endonuclease/exonuclease/phosphatase"/>
    <property type="match status" value="1"/>
</dbReference>
<dbReference type="AlphaFoldDB" id="A0A8H8RCZ6"/>
<evidence type="ECO:0000313" key="2">
    <source>
        <dbReference type="Proteomes" id="UP000462212"/>
    </source>
</evidence>
<protein>
    <submittedName>
        <fullName evidence="1">Uncharacterized protein</fullName>
    </submittedName>
</protein>
<dbReference type="PANTHER" id="PTHR33481">
    <property type="entry name" value="REVERSE TRANSCRIPTASE"/>
    <property type="match status" value="1"/>
</dbReference>
<dbReference type="InterPro" id="IPR036691">
    <property type="entry name" value="Endo/exonu/phosph_ase_sf"/>
</dbReference>
<keyword evidence="2" id="KW-1185">Reference proteome</keyword>
<dbReference type="OrthoDB" id="3557769at2759"/>
<dbReference type="EMBL" id="QGMJ01001253">
    <property type="protein sequence ID" value="TVY31857.1"/>
    <property type="molecule type" value="Genomic_DNA"/>
</dbReference>
<dbReference type="Proteomes" id="UP000462212">
    <property type="component" value="Unassembled WGS sequence"/>
</dbReference>
<reference evidence="1 2" key="1">
    <citation type="submission" date="2018-05" db="EMBL/GenBank/DDBJ databases">
        <title>Genome sequencing and assembly of the regulated plant pathogen Lachnellula willkommii and related sister species for the development of diagnostic species identification markers.</title>
        <authorList>
            <person name="Giroux E."/>
            <person name="Bilodeau G."/>
        </authorList>
    </citation>
    <scope>NUCLEOTIDE SEQUENCE [LARGE SCALE GENOMIC DNA]</scope>
    <source>
        <strain evidence="1 2">CBS 197.66</strain>
    </source>
</reference>
<gene>
    <name evidence="1" type="ORF">LSUB1_G007988</name>
</gene>
<accession>A0A8H8RCZ6</accession>
<evidence type="ECO:0000313" key="1">
    <source>
        <dbReference type="EMBL" id="TVY31857.1"/>
    </source>
</evidence>
<proteinExistence type="predicted"/>
<organism evidence="1 2">
    <name type="scientific">Lachnellula subtilissima</name>
    <dbReference type="NCBI Taxonomy" id="602034"/>
    <lineage>
        <taxon>Eukaryota</taxon>
        <taxon>Fungi</taxon>
        <taxon>Dikarya</taxon>
        <taxon>Ascomycota</taxon>
        <taxon>Pezizomycotina</taxon>
        <taxon>Leotiomycetes</taxon>
        <taxon>Helotiales</taxon>
        <taxon>Lachnaceae</taxon>
        <taxon>Lachnellula</taxon>
    </lineage>
</organism>
<comment type="caution">
    <text evidence="1">The sequence shown here is derived from an EMBL/GenBank/DDBJ whole genome shotgun (WGS) entry which is preliminary data.</text>
</comment>
<name>A0A8H8RCZ6_9HELO</name>
<dbReference type="SUPFAM" id="SSF56219">
    <property type="entry name" value="DNase I-like"/>
    <property type="match status" value="1"/>
</dbReference>